<evidence type="ECO:0000313" key="2">
    <source>
        <dbReference type="EMBL" id="MBM7035141.1"/>
    </source>
</evidence>
<evidence type="ECO:0000256" key="1">
    <source>
        <dbReference type="SAM" id="SignalP"/>
    </source>
</evidence>
<sequence>MKKSLLFLLPLALPAIAETDNEQELQDMSDPLAVYTQAGAGYTDKGLNIKVGQTYDTGSDTTLGMNVFEIKGFAGEALGWADTADNSIDSLRYRNFGVDLTNGRGSQVDVNLAFTDGNGAQGSASYSFIQALPKMGPVMLYPLAGAGVAFGETFDTTRDDAQALDRWDLHGTFYVVGMYSKIDVTDKIWLNYNPMFMDSISGSDIHKDIFDNELLHEVSASYQINGRTNIRYFANWNQDSNFADGDHRVEVNYQF</sequence>
<protein>
    <recommendedName>
        <fullName evidence="4">Porin</fullName>
    </recommendedName>
</protein>
<reference evidence="2 3" key="1">
    <citation type="submission" date="2021-02" db="EMBL/GenBank/DDBJ databases">
        <authorList>
            <person name="Park J.-S."/>
        </authorList>
    </citation>
    <scope>NUCLEOTIDE SEQUENCE [LARGE SCALE GENOMIC DNA]</scope>
    <source>
        <strain evidence="2 3">188UL20-2</strain>
    </source>
</reference>
<accession>A0ABS2HDJ0</accession>
<keyword evidence="3" id="KW-1185">Reference proteome</keyword>
<evidence type="ECO:0000313" key="3">
    <source>
        <dbReference type="Proteomes" id="UP000809621"/>
    </source>
</evidence>
<dbReference type="Proteomes" id="UP000809621">
    <property type="component" value="Unassembled WGS sequence"/>
</dbReference>
<comment type="caution">
    <text evidence="2">The sequence shown here is derived from an EMBL/GenBank/DDBJ whole genome shotgun (WGS) entry which is preliminary data.</text>
</comment>
<feature type="chain" id="PRO_5045166459" description="Porin" evidence="1">
    <location>
        <begin position="18"/>
        <end position="255"/>
    </location>
</feature>
<keyword evidence="1" id="KW-0732">Signal</keyword>
<organism evidence="2 3">
    <name type="scientific">Vibrio ulleungensis</name>
    <dbReference type="NCBI Taxonomy" id="2807619"/>
    <lineage>
        <taxon>Bacteria</taxon>
        <taxon>Pseudomonadati</taxon>
        <taxon>Pseudomonadota</taxon>
        <taxon>Gammaproteobacteria</taxon>
        <taxon>Vibrionales</taxon>
        <taxon>Vibrionaceae</taxon>
        <taxon>Vibrio</taxon>
    </lineage>
</organism>
<dbReference type="RefSeq" id="WP_205156767.1">
    <property type="nucleotide sequence ID" value="NZ_JAFEUM010000001.1"/>
</dbReference>
<proteinExistence type="predicted"/>
<feature type="signal peptide" evidence="1">
    <location>
        <begin position="1"/>
        <end position="17"/>
    </location>
</feature>
<name>A0ABS2HDJ0_9VIBR</name>
<gene>
    <name evidence="2" type="ORF">JQC93_01875</name>
</gene>
<dbReference type="EMBL" id="JAFEUM010000001">
    <property type="protein sequence ID" value="MBM7035141.1"/>
    <property type="molecule type" value="Genomic_DNA"/>
</dbReference>
<evidence type="ECO:0008006" key="4">
    <source>
        <dbReference type="Google" id="ProtNLM"/>
    </source>
</evidence>